<dbReference type="PRINTS" id="PR00097">
    <property type="entry name" value="ANTSNTHASEII"/>
</dbReference>
<dbReference type="SUPFAM" id="SSF56322">
    <property type="entry name" value="ADC synthase"/>
    <property type="match status" value="1"/>
</dbReference>
<evidence type="ECO:0000313" key="9">
    <source>
        <dbReference type="Proteomes" id="UP000190229"/>
    </source>
</evidence>
<feature type="domain" description="Chorismate-utilising enzyme C-terminal" evidence="4">
    <location>
        <begin position="247"/>
        <end position="498"/>
    </location>
</feature>
<dbReference type="AlphaFoldDB" id="A0A161Q1K9"/>
<dbReference type="InterPro" id="IPR006805">
    <property type="entry name" value="Anth_synth_I_N"/>
</dbReference>
<proteinExistence type="predicted"/>
<dbReference type="EC" id="4.1.3.27" evidence="2"/>
<sequence>MSRAQPALFSYATKGGTTVFRTVRNVPVIGALDPILAALDTRRGALFSSSYEYPGRYTRWEFGFVDPPLLLESKERTCTLRALNERGIRMLPLLAEILHGLEAVSDLAHDTRELVATIANPARFFPEEERSQQPSVFSVIRAIQDAFFSPEDEHLGFYGAFGYDLVFQFEEIEKHQTRESAQSDLILYLPDHLVVVDHRLDHAMEIKYDFLNGDVDTRGIIGDETPSQRKRARVREVLQGSDHAAGQYAAQVRRATEYFRRGDLFEVVPGQTLSEPCDVSPAELFTRLKQKNPSPYGFLINLGREHLIGASPEMYVRVEGRRVETCPISGTIKRGRNPLEDADNIRELLNSQKDESELTMCTDVDRNDKSRICEPGSVRVIGRRQIEMYSRVIHTVDHVEGMLRDGYDAIDAFLTHMWAVTVTGAPKRAAIQFLEEFELSPRRWYGGAVGKLGFNGDMNTGLTLRTIRLENGVAEVRVGATLLADSDPEEEERETRTKASALLDAIRDQKALPITSARYSNVGAGLNVLLVDHQDSFVHTLANYIRQTGANVVTLRAGFAEAMLDEIAPDLVVLSPGPGAPSDFHLSDTLSAVCKRQLPVFGVCLGLQGIVEYFGGTLDVLEEPMHGKPSQIQVIAPDALYDGLPDAFQVGRYHSLYARDDSLPSSLVVTARSEDGVIMSVSHRDLPIVAVQYHPESILTMADDHGLRLIENAVYALKRAVEPALKS</sequence>
<keyword evidence="9" id="KW-1185">Reference proteome</keyword>
<evidence type="ECO:0000313" key="6">
    <source>
        <dbReference type="EMBL" id="OAG95193.1"/>
    </source>
</evidence>
<comment type="pathway">
    <text evidence="2">Amino-acid biosynthesis; L-tryptophan biosynthesis; L-tryptophan from chorismate: step 1/5.</text>
</comment>
<dbReference type="InterPro" id="IPR019999">
    <property type="entry name" value="Anth_synth_I-like"/>
</dbReference>
<dbReference type="InterPro" id="IPR015890">
    <property type="entry name" value="Chorismate_C"/>
</dbReference>
<dbReference type="STRING" id="1765683.B2M26_13640"/>
<organism evidence="6 8">
    <name type="scientific">Ferroacidibacillus organovorans</name>
    <dbReference type="NCBI Taxonomy" id="1765683"/>
    <lineage>
        <taxon>Bacteria</taxon>
        <taxon>Bacillati</taxon>
        <taxon>Bacillota</taxon>
        <taxon>Bacilli</taxon>
        <taxon>Bacillales</taxon>
        <taxon>Alicyclobacillaceae</taxon>
        <taxon>Ferroacidibacillus</taxon>
    </lineage>
</organism>
<evidence type="ECO:0000313" key="7">
    <source>
        <dbReference type="EMBL" id="OPG15185.1"/>
    </source>
</evidence>
<dbReference type="UniPathway" id="UPA00035">
    <property type="reaction ID" value="UER00040"/>
</dbReference>
<dbReference type="PRINTS" id="PR00096">
    <property type="entry name" value="GATASE"/>
</dbReference>
<dbReference type="EMBL" id="LSUQ01000003">
    <property type="protein sequence ID" value="OAG95193.1"/>
    <property type="molecule type" value="Genomic_DNA"/>
</dbReference>
<dbReference type="EMBL" id="MWPS01000043">
    <property type="protein sequence ID" value="OPG15185.1"/>
    <property type="molecule type" value="Genomic_DNA"/>
</dbReference>
<dbReference type="Pfam" id="PF00425">
    <property type="entry name" value="Chorismate_bind"/>
    <property type="match status" value="1"/>
</dbReference>
<protein>
    <recommendedName>
        <fullName evidence="2">Anthranilate synthase</fullName>
        <ecNumber evidence="2">4.1.3.27</ecNumber>
    </recommendedName>
</protein>
<dbReference type="Proteomes" id="UP000190229">
    <property type="component" value="Unassembled WGS sequence"/>
</dbReference>
<keyword evidence="2" id="KW-0456">Lyase</keyword>
<dbReference type="NCBIfam" id="TIGR01815">
    <property type="entry name" value="TrpE-clade3"/>
    <property type="match status" value="1"/>
</dbReference>
<dbReference type="Pfam" id="PF00117">
    <property type="entry name" value="GATase"/>
    <property type="match status" value="1"/>
</dbReference>
<dbReference type="PIRSF" id="PIRSF036934">
    <property type="entry name" value="TrpE-G"/>
    <property type="match status" value="1"/>
</dbReference>
<dbReference type="InterPro" id="IPR029062">
    <property type="entry name" value="Class_I_gatase-like"/>
</dbReference>
<dbReference type="Gene3D" id="3.40.50.880">
    <property type="match status" value="1"/>
</dbReference>
<evidence type="ECO:0000256" key="2">
    <source>
        <dbReference type="PIRNR" id="PIRNR036934"/>
    </source>
</evidence>
<dbReference type="GO" id="GO:0000162">
    <property type="term" value="P:L-tryptophan biosynthetic process"/>
    <property type="evidence" value="ECO:0007669"/>
    <property type="project" value="UniProtKB-UniRule"/>
</dbReference>
<keyword evidence="2" id="KW-0028">Amino-acid biosynthesis</keyword>
<keyword evidence="2" id="KW-0822">Tryptophan biosynthesis</keyword>
<dbReference type="PANTHER" id="PTHR11236:SF9">
    <property type="entry name" value="ANTHRANILATE SYNTHASE COMPONENT 1"/>
    <property type="match status" value="1"/>
</dbReference>
<dbReference type="PROSITE" id="PS51273">
    <property type="entry name" value="GATASE_TYPE_1"/>
    <property type="match status" value="1"/>
</dbReference>
<dbReference type="OrthoDB" id="9803598at2"/>
<dbReference type="Pfam" id="PF04715">
    <property type="entry name" value="Anth_synt_I_N"/>
    <property type="match status" value="1"/>
</dbReference>
<dbReference type="PANTHER" id="PTHR11236">
    <property type="entry name" value="AMINOBENZOATE/ANTHRANILATE SYNTHASE"/>
    <property type="match status" value="1"/>
</dbReference>
<dbReference type="InterPro" id="IPR010112">
    <property type="entry name" value="TrpE-G_bact"/>
</dbReference>
<reference evidence="7 9" key="2">
    <citation type="submission" date="2017-02" db="EMBL/GenBank/DDBJ databases">
        <title>Draft genome of Acidibacillus ferrooxidans Huett2.</title>
        <authorList>
            <person name="Schopf S."/>
        </authorList>
    </citation>
    <scope>NUCLEOTIDE SEQUENCE [LARGE SCALE GENOMIC DNA]</scope>
    <source>
        <strain evidence="7 9">Huett2</strain>
    </source>
</reference>
<dbReference type="Gene3D" id="3.60.120.10">
    <property type="entry name" value="Anthranilate synthase"/>
    <property type="match status" value="1"/>
</dbReference>
<dbReference type="NCBIfam" id="NF010081">
    <property type="entry name" value="PRK13566.1"/>
    <property type="match status" value="1"/>
</dbReference>
<comment type="caution">
    <text evidence="6">The sequence shown here is derived from an EMBL/GenBank/DDBJ whole genome shotgun (WGS) entry which is preliminary data.</text>
</comment>
<evidence type="ECO:0000256" key="1">
    <source>
        <dbReference type="ARBA" id="ARBA00022962"/>
    </source>
</evidence>
<dbReference type="GO" id="GO:0004049">
    <property type="term" value="F:anthranilate synthase activity"/>
    <property type="evidence" value="ECO:0007669"/>
    <property type="project" value="UniProtKB-UniRule"/>
</dbReference>
<evidence type="ECO:0000259" key="5">
    <source>
        <dbReference type="Pfam" id="PF04715"/>
    </source>
</evidence>
<dbReference type="InterPro" id="IPR005801">
    <property type="entry name" value="ADC_synthase"/>
</dbReference>
<name>A0A161Q1K9_9BACL</name>
<evidence type="ECO:0000313" key="8">
    <source>
        <dbReference type="Proteomes" id="UP000077421"/>
    </source>
</evidence>
<comment type="catalytic activity">
    <reaction evidence="2">
        <text>chorismate + L-glutamine = anthranilate + pyruvate + L-glutamate + H(+)</text>
        <dbReference type="Rhea" id="RHEA:21732"/>
        <dbReference type="ChEBI" id="CHEBI:15361"/>
        <dbReference type="ChEBI" id="CHEBI:15378"/>
        <dbReference type="ChEBI" id="CHEBI:16567"/>
        <dbReference type="ChEBI" id="CHEBI:29748"/>
        <dbReference type="ChEBI" id="CHEBI:29985"/>
        <dbReference type="ChEBI" id="CHEBI:58359"/>
        <dbReference type="EC" id="4.1.3.27"/>
    </reaction>
</comment>
<feature type="domain" description="Anthranilate synthase component I N-terminal" evidence="5">
    <location>
        <begin position="39"/>
        <end position="199"/>
    </location>
</feature>
<dbReference type="RefSeq" id="WP_067560906.1">
    <property type="nucleotide sequence ID" value="NZ_LSUQ01000003.1"/>
</dbReference>
<evidence type="ECO:0000259" key="4">
    <source>
        <dbReference type="Pfam" id="PF00425"/>
    </source>
</evidence>
<dbReference type="SUPFAM" id="SSF52317">
    <property type="entry name" value="Class I glutamine amidotransferase-like"/>
    <property type="match status" value="1"/>
</dbReference>
<dbReference type="NCBIfam" id="TIGR00566">
    <property type="entry name" value="trpG_papA"/>
    <property type="match status" value="1"/>
</dbReference>
<accession>A0A161Q1K9</accession>
<feature type="domain" description="Glutamine amidotransferase" evidence="3">
    <location>
        <begin position="529"/>
        <end position="708"/>
    </location>
</feature>
<keyword evidence="2" id="KW-0057">Aromatic amino acid biosynthesis</keyword>
<gene>
    <name evidence="6" type="ORF">AYW79_01780</name>
    <name evidence="7" type="ORF">B2M26_13640</name>
</gene>
<keyword evidence="1" id="KW-0315">Glutamine amidotransferase</keyword>
<dbReference type="CDD" id="cd01743">
    <property type="entry name" value="GATase1_Anthranilate_Synthase"/>
    <property type="match status" value="1"/>
</dbReference>
<evidence type="ECO:0000259" key="3">
    <source>
        <dbReference type="Pfam" id="PF00117"/>
    </source>
</evidence>
<dbReference type="Proteomes" id="UP000077421">
    <property type="component" value="Unassembled WGS sequence"/>
</dbReference>
<dbReference type="InterPro" id="IPR017926">
    <property type="entry name" value="GATASE"/>
</dbReference>
<dbReference type="InterPro" id="IPR006221">
    <property type="entry name" value="TrpG/PapA_dom"/>
</dbReference>
<reference evidence="6 8" key="1">
    <citation type="submission" date="2016-02" db="EMBL/GenBank/DDBJ databases">
        <title>Draft genome sequence of Acidibacillus ferrooxidans SLC66.</title>
        <authorList>
            <person name="Oliveira G."/>
            <person name="Nancucheo I."/>
            <person name="Dall'Agnol H."/>
            <person name="Johnson B."/>
            <person name="Oliveira R."/>
            <person name="Nunes G.L."/>
            <person name="Tzotzos G."/>
            <person name="Orellana S.C."/>
            <person name="Salim A.C."/>
            <person name="Araujo F.M."/>
        </authorList>
    </citation>
    <scope>NUCLEOTIDE SEQUENCE [LARGE SCALE GENOMIC DNA]</scope>
    <source>
        <strain evidence="6 8">SLC66</strain>
    </source>
</reference>